<proteinExistence type="predicted"/>
<sequence>MDGVAANSYKGLRSYFRRRDYHRLDGSSGRRRRSTRIEVPNRPKSRFFIRFKPKLKLKLRFRFLKRLGSPKKLLVRLRDAYVRMMLSFANSTVFTSGLGAVHGGDGGFGRASLKEYDERMILEIYASLMIQKKLSVDNNNCSAATNVAPLMRDRLPTVPEISTEQVS</sequence>
<keyword evidence="2" id="KW-1185">Reference proteome</keyword>
<gene>
    <name evidence="1" type="ORF">Sjap_007356</name>
</gene>
<dbReference type="PANTHER" id="PTHR33702">
    <property type="entry name" value="BNAA09G40010D PROTEIN"/>
    <property type="match status" value="1"/>
</dbReference>
<evidence type="ECO:0000313" key="1">
    <source>
        <dbReference type="EMBL" id="KAK9136762.1"/>
    </source>
</evidence>
<name>A0AAP0PAC3_9MAGN</name>
<evidence type="ECO:0000313" key="2">
    <source>
        <dbReference type="Proteomes" id="UP001417504"/>
    </source>
</evidence>
<dbReference type="EMBL" id="JBBNAE010000003">
    <property type="protein sequence ID" value="KAK9136762.1"/>
    <property type="molecule type" value="Genomic_DNA"/>
</dbReference>
<protein>
    <submittedName>
        <fullName evidence="1">Uncharacterized protein</fullName>
    </submittedName>
</protein>
<dbReference type="AlphaFoldDB" id="A0AAP0PAC3"/>
<dbReference type="Proteomes" id="UP001417504">
    <property type="component" value="Unassembled WGS sequence"/>
</dbReference>
<reference evidence="1 2" key="1">
    <citation type="submission" date="2024-01" db="EMBL/GenBank/DDBJ databases">
        <title>Genome assemblies of Stephania.</title>
        <authorList>
            <person name="Yang L."/>
        </authorList>
    </citation>
    <scope>NUCLEOTIDE SEQUENCE [LARGE SCALE GENOMIC DNA]</scope>
    <source>
        <strain evidence="1">QJT</strain>
        <tissue evidence="1">Leaf</tissue>
    </source>
</reference>
<organism evidence="1 2">
    <name type="scientific">Stephania japonica</name>
    <dbReference type="NCBI Taxonomy" id="461633"/>
    <lineage>
        <taxon>Eukaryota</taxon>
        <taxon>Viridiplantae</taxon>
        <taxon>Streptophyta</taxon>
        <taxon>Embryophyta</taxon>
        <taxon>Tracheophyta</taxon>
        <taxon>Spermatophyta</taxon>
        <taxon>Magnoliopsida</taxon>
        <taxon>Ranunculales</taxon>
        <taxon>Menispermaceae</taxon>
        <taxon>Menispermoideae</taxon>
        <taxon>Cissampelideae</taxon>
        <taxon>Stephania</taxon>
    </lineage>
</organism>
<comment type="caution">
    <text evidence="1">The sequence shown here is derived from an EMBL/GenBank/DDBJ whole genome shotgun (WGS) entry which is preliminary data.</text>
</comment>
<accession>A0AAP0PAC3</accession>
<dbReference type="PANTHER" id="PTHR33702:SF5">
    <property type="entry name" value="OS01G0308600 PROTEIN"/>
    <property type="match status" value="1"/>
</dbReference>